<dbReference type="InterPro" id="IPR013879">
    <property type="entry name" value="DUF1761"/>
</dbReference>
<feature type="transmembrane region" description="Helical" evidence="1">
    <location>
        <begin position="6"/>
        <end position="30"/>
    </location>
</feature>
<comment type="caution">
    <text evidence="2">The sequence shown here is derived from an EMBL/GenBank/DDBJ whole genome shotgun (WGS) entry which is preliminary data.</text>
</comment>
<dbReference type="Proteomes" id="UP000176923">
    <property type="component" value="Unassembled WGS sequence"/>
</dbReference>
<protein>
    <recommendedName>
        <fullName evidence="4">DUF1761 domain-containing protein</fullName>
    </recommendedName>
</protein>
<proteinExistence type="predicted"/>
<sequence>MFLVYVNYLAVLLCAVSSMIIGIVWYGPLFGKEWMKMVGMTKEKMEKAKEGMAQTYGIMFISSLVMAYVLAHFIWYASPGTATVLIGVKTAIWAWLGFVATVMFSKFLFSVDKKPMKLFFIDSAYYLVTLMVMGFIIAVLH</sequence>
<evidence type="ECO:0000256" key="1">
    <source>
        <dbReference type="SAM" id="Phobius"/>
    </source>
</evidence>
<organism evidence="2 3">
    <name type="scientific">Candidatus Gottesmanbacteria bacterium RIFCSPHIGHO2_02_FULL_39_11</name>
    <dbReference type="NCBI Taxonomy" id="1798382"/>
    <lineage>
        <taxon>Bacteria</taxon>
        <taxon>Candidatus Gottesmaniibacteriota</taxon>
    </lineage>
</organism>
<dbReference type="Pfam" id="PF08570">
    <property type="entry name" value="DUF1761"/>
    <property type="match status" value="1"/>
</dbReference>
<accession>A0A1F5ZLS7</accession>
<evidence type="ECO:0000313" key="2">
    <source>
        <dbReference type="EMBL" id="OGG13439.1"/>
    </source>
</evidence>
<dbReference type="EMBL" id="MFJL01000036">
    <property type="protein sequence ID" value="OGG13439.1"/>
    <property type="molecule type" value="Genomic_DNA"/>
</dbReference>
<reference evidence="2 3" key="1">
    <citation type="journal article" date="2016" name="Nat. Commun.">
        <title>Thousands of microbial genomes shed light on interconnected biogeochemical processes in an aquifer system.</title>
        <authorList>
            <person name="Anantharaman K."/>
            <person name="Brown C.T."/>
            <person name="Hug L.A."/>
            <person name="Sharon I."/>
            <person name="Castelle C.J."/>
            <person name="Probst A.J."/>
            <person name="Thomas B.C."/>
            <person name="Singh A."/>
            <person name="Wilkins M.J."/>
            <person name="Karaoz U."/>
            <person name="Brodie E.L."/>
            <person name="Williams K.H."/>
            <person name="Hubbard S.S."/>
            <person name="Banfield J.F."/>
        </authorList>
    </citation>
    <scope>NUCLEOTIDE SEQUENCE [LARGE SCALE GENOMIC DNA]</scope>
</reference>
<feature type="transmembrane region" description="Helical" evidence="1">
    <location>
        <begin position="92"/>
        <end position="111"/>
    </location>
</feature>
<evidence type="ECO:0008006" key="4">
    <source>
        <dbReference type="Google" id="ProtNLM"/>
    </source>
</evidence>
<feature type="transmembrane region" description="Helical" evidence="1">
    <location>
        <begin position="51"/>
        <end position="77"/>
    </location>
</feature>
<keyword evidence="1" id="KW-0812">Transmembrane</keyword>
<evidence type="ECO:0000313" key="3">
    <source>
        <dbReference type="Proteomes" id="UP000176923"/>
    </source>
</evidence>
<dbReference type="AlphaFoldDB" id="A0A1F5ZLS7"/>
<feature type="transmembrane region" description="Helical" evidence="1">
    <location>
        <begin position="123"/>
        <end position="140"/>
    </location>
</feature>
<keyword evidence="1" id="KW-1133">Transmembrane helix</keyword>
<keyword evidence="1" id="KW-0472">Membrane</keyword>
<gene>
    <name evidence="2" type="ORF">A3D77_05085</name>
</gene>
<name>A0A1F5ZLS7_9BACT</name>